<dbReference type="Proteomes" id="UP000515917">
    <property type="component" value="Chromosome"/>
</dbReference>
<evidence type="ECO:0000313" key="3">
    <source>
        <dbReference type="Proteomes" id="UP000515917"/>
    </source>
</evidence>
<evidence type="ECO:0000313" key="2">
    <source>
        <dbReference type="EMBL" id="QBC44359.1"/>
    </source>
</evidence>
<organism evidence="2 3">
    <name type="scientific">Iodobacter fluviatilis</name>
    <dbReference type="NCBI Taxonomy" id="537"/>
    <lineage>
        <taxon>Bacteria</taxon>
        <taxon>Pseudomonadati</taxon>
        <taxon>Pseudomonadota</taxon>
        <taxon>Betaproteobacteria</taxon>
        <taxon>Neisseriales</taxon>
        <taxon>Chitinibacteraceae</taxon>
        <taxon>Iodobacter</taxon>
    </lineage>
</organism>
<gene>
    <name evidence="2" type="ORF">C1H71_13030</name>
</gene>
<dbReference type="SUPFAM" id="SSF52821">
    <property type="entry name" value="Rhodanese/Cell cycle control phosphatase"/>
    <property type="match status" value="1"/>
</dbReference>
<dbReference type="Pfam" id="PF00581">
    <property type="entry name" value="Rhodanese"/>
    <property type="match status" value="1"/>
</dbReference>
<dbReference type="Gene3D" id="3.40.250.10">
    <property type="entry name" value="Rhodanese-like domain"/>
    <property type="match status" value="1"/>
</dbReference>
<dbReference type="PROSITE" id="PS50206">
    <property type="entry name" value="RHODANESE_3"/>
    <property type="match status" value="1"/>
</dbReference>
<reference evidence="2 3" key="1">
    <citation type="submission" date="2018-01" db="EMBL/GenBank/DDBJ databases">
        <title>Genome sequence of Iodobacter sp. strain PCH194 isolated from Indian Trans-Himalaya.</title>
        <authorList>
            <person name="Kumar V."/>
            <person name="Thakur V."/>
            <person name="Kumar S."/>
            <person name="Singh D."/>
        </authorList>
    </citation>
    <scope>NUCLEOTIDE SEQUENCE [LARGE SCALE GENOMIC DNA]</scope>
    <source>
        <strain evidence="2 3">PCH194</strain>
    </source>
</reference>
<dbReference type="SMART" id="SM00450">
    <property type="entry name" value="RHOD"/>
    <property type="match status" value="1"/>
</dbReference>
<evidence type="ECO:0000259" key="1">
    <source>
        <dbReference type="PROSITE" id="PS50206"/>
    </source>
</evidence>
<dbReference type="KEGG" id="ifl:C1H71_13030"/>
<sequence length="150" mass="16348">MSHATTILQHAYARAEASNLAYRGALTPAEAVVLLAELPNVKLVDVRTHAEWQFVGVVPESEMIEWKTYPKMETNPNFLTSLQGAVDPDAVVMFLCRTGARSHDAAALAFANGYRQAFNILEGFEGDKNTAGQRGQVNGWKAAGLLWTQG</sequence>
<proteinExistence type="predicted"/>
<dbReference type="RefSeq" id="WP_130106899.1">
    <property type="nucleotide sequence ID" value="NZ_CP025781.1"/>
</dbReference>
<name>A0A7G3GB00_9NEIS</name>
<dbReference type="EMBL" id="CP025781">
    <property type="protein sequence ID" value="QBC44359.1"/>
    <property type="molecule type" value="Genomic_DNA"/>
</dbReference>
<protein>
    <submittedName>
        <fullName evidence="2">Rhodanese</fullName>
    </submittedName>
</protein>
<accession>A0A7G3GB00</accession>
<dbReference type="InterPro" id="IPR001763">
    <property type="entry name" value="Rhodanese-like_dom"/>
</dbReference>
<dbReference type="AlphaFoldDB" id="A0A7G3GB00"/>
<keyword evidence="3" id="KW-1185">Reference proteome</keyword>
<dbReference type="InterPro" id="IPR036873">
    <property type="entry name" value="Rhodanese-like_dom_sf"/>
</dbReference>
<feature type="domain" description="Rhodanese" evidence="1">
    <location>
        <begin position="37"/>
        <end position="136"/>
    </location>
</feature>
<dbReference type="CDD" id="cd01522">
    <property type="entry name" value="RHOD_1"/>
    <property type="match status" value="1"/>
</dbReference>